<evidence type="ECO:0000256" key="6">
    <source>
        <dbReference type="RuleBase" id="RU367028"/>
    </source>
</evidence>
<protein>
    <recommendedName>
        <fullName evidence="6">Transcription repressor</fullName>
    </recommendedName>
    <alternativeName>
        <fullName evidence="6">Ovate family protein</fullName>
    </alternativeName>
</protein>
<evidence type="ECO:0000256" key="3">
    <source>
        <dbReference type="ARBA" id="ARBA00023015"/>
    </source>
</evidence>
<name>A0A1D1Z2Z5_9ARAE</name>
<reference evidence="8" key="1">
    <citation type="submission" date="2015-07" db="EMBL/GenBank/DDBJ databases">
        <title>Transcriptome Assembly of Anthurium amnicola.</title>
        <authorList>
            <person name="Suzuki J."/>
        </authorList>
    </citation>
    <scope>NUCLEOTIDE SEQUENCE</scope>
</reference>
<dbReference type="PROSITE" id="PS51754">
    <property type="entry name" value="OVATE"/>
    <property type="match status" value="1"/>
</dbReference>
<evidence type="ECO:0000259" key="7">
    <source>
        <dbReference type="PROSITE" id="PS51754"/>
    </source>
</evidence>
<keyword evidence="5 6" id="KW-0539">Nucleus</keyword>
<accession>A0A1D1Z2Z5</accession>
<proteinExistence type="predicted"/>
<keyword evidence="4 6" id="KW-0804">Transcription</keyword>
<evidence type="ECO:0000256" key="4">
    <source>
        <dbReference type="ARBA" id="ARBA00023163"/>
    </source>
</evidence>
<dbReference type="GO" id="GO:0005634">
    <property type="term" value="C:nucleus"/>
    <property type="evidence" value="ECO:0007669"/>
    <property type="project" value="UniProtKB-SubCell"/>
</dbReference>
<evidence type="ECO:0000313" key="8">
    <source>
        <dbReference type="EMBL" id="JAT61270.1"/>
    </source>
</evidence>
<dbReference type="InterPro" id="IPR038933">
    <property type="entry name" value="Ovate"/>
</dbReference>
<dbReference type="InterPro" id="IPR006458">
    <property type="entry name" value="Ovate_C"/>
</dbReference>
<comment type="function">
    <text evidence="6">Transcriptional repressor that regulates multiple aspects of plant growth and development.</text>
</comment>
<dbReference type="EMBL" id="GDJX01006666">
    <property type="protein sequence ID" value="JAT61270.1"/>
    <property type="molecule type" value="Transcribed_RNA"/>
</dbReference>
<dbReference type="NCBIfam" id="TIGR01568">
    <property type="entry name" value="A_thal_3678"/>
    <property type="match status" value="1"/>
</dbReference>
<dbReference type="GO" id="GO:0045892">
    <property type="term" value="P:negative regulation of DNA-templated transcription"/>
    <property type="evidence" value="ECO:0007669"/>
    <property type="project" value="UniProtKB-UniRule"/>
</dbReference>
<organism evidence="8">
    <name type="scientific">Anthurium amnicola</name>
    <dbReference type="NCBI Taxonomy" id="1678845"/>
    <lineage>
        <taxon>Eukaryota</taxon>
        <taxon>Viridiplantae</taxon>
        <taxon>Streptophyta</taxon>
        <taxon>Embryophyta</taxon>
        <taxon>Tracheophyta</taxon>
        <taxon>Spermatophyta</taxon>
        <taxon>Magnoliopsida</taxon>
        <taxon>Liliopsida</taxon>
        <taxon>Araceae</taxon>
        <taxon>Pothoideae</taxon>
        <taxon>Potheae</taxon>
        <taxon>Anthurium</taxon>
    </lineage>
</organism>
<gene>
    <name evidence="8" type="ORF">g.54683</name>
</gene>
<dbReference type="PANTHER" id="PTHR33057">
    <property type="entry name" value="TRANSCRIPTION REPRESSOR OFP7-RELATED"/>
    <property type="match status" value="1"/>
</dbReference>
<evidence type="ECO:0000256" key="5">
    <source>
        <dbReference type="ARBA" id="ARBA00023242"/>
    </source>
</evidence>
<dbReference type="PANTHER" id="PTHR33057:SF218">
    <property type="entry name" value="TRANSCRIPTION REPRESSOR"/>
    <property type="match status" value="1"/>
</dbReference>
<dbReference type="AlphaFoldDB" id="A0A1D1Z2Z5"/>
<feature type="domain" description="OVATE" evidence="7">
    <location>
        <begin position="212"/>
        <end position="271"/>
    </location>
</feature>
<keyword evidence="3 6" id="KW-0805">Transcription regulation</keyword>
<comment type="subcellular location">
    <subcellularLocation>
        <location evidence="1 6">Nucleus</location>
    </subcellularLocation>
</comment>
<sequence>MGKPRKLRSSMKAIHDALSSFRLAVGTPLCVQPGKTESFRDLISSFNSVYYTPQISTSSSSCCASEPCSHGSLCYHLQHYPVDSRRSSHGEGYEAEVEEEAVSNSAASASTRTCSSCLSSASVAAGHDNAEDLPMGAIDSKRFFFSPCTSKSITEVPFLQGVQIETLGGNPCSQVEAGEDVVFNTLREADAESALEKAGTGPCALCEQSIPVAMASRDPYRDFRSSMEEMVAAHGLREWSGLHELLHCYLRLNQKETHKFVVLAFVDLLIQLASQGKIHKSVVHDIFSPSPIPSPPDVSPHPH</sequence>
<keyword evidence="2 6" id="KW-0678">Repressor</keyword>
<evidence type="ECO:0000256" key="2">
    <source>
        <dbReference type="ARBA" id="ARBA00022491"/>
    </source>
</evidence>
<evidence type="ECO:0000256" key="1">
    <source>
        <dbReference type="ARBA" id="ARBA00004123"/>
    </source>
</evidence>
<dbReference type="Pfam" id="PF04844">
    <property type="entry name" value="Ovate"/>
    <property type="match status" value="1"/>
</dbReference>